<dbReference type="OrthoDB" id="5559380at2759"/>
<evidence type="ECO:0000313" key="4">
    <source>
        <dbReference type="Proteomes" id="UP000078595"/>
    </source>
</evidence>
<dbReference type="RefSeq" id="XP_018264626.1">
    <property type="nucleotide sequence ID" value="XM_018406132.1"/>
</dbReference>
<dbReference type="GO" id="GO:0043332">
    <property type="term" value="C:mating projection tip"/>
    <property type="evidence" value="ECO:0007669"/>
    <property type="project" value="TreeGrafter"/>
</dbReference>
<dbReference type="SUPFAM" id="SSF46966">
    <property type="entry name" value="Spectrin repeat"/>
    <property type="match status" value="1"/>
</dbReference>
<evidence type="ECO:0000313" key="2">
    <source>
        <dbReference type="EMBL" id="OBR86784.1"/>
    </source>
</evidence>
<reference evidence="2" key="1">
    <citation type="submission" date="2013-07" db="EMBL/GenBank/DDBJ databases">
        <title>The Genome Sequence of Cryptococcus dejecticola CBS10117.</title>
        <authorList>
            <consortium name="The Broad Institute Genome Sequencing Platform"/>
            <person name="Cuomo C."/>
            <person name="Litvintseva A."/>
            <person name="Chen Y."/>
            <person name="Heitman J."/>
            <person name="Sun S."/>
            <person name="Springer D."/>
            <person name="Dromer F."/>
            <person name="Young S.K."/>
            <person name="Zeng Q."/>
            <person name="Gargeya S."/>
            <person name="Fitzgerald M."/>
            <person name="Abouelleil A."/>
            <person name="Alvarado L."/>
            <person name="Berlin A.M."/>
            <person name="Chapman S.B."/>
            <person name="Dewar J."/>
            <person name="Goldberg J."/>
            <person name="Griggs A."/>
            <person name="Gujja S."/>
            <person name="Hansen M."/>
            <person name="Howarth C."/>
            <person name="Imamovic A."/>
            <person name="Larimer J."/>
            <person name="McCowan C."/>
            <person name="Murphy C."/>
            <person name="Pearson M."/>
            <person name="Priest M."/>
            <person name="Roberts A."/>
            <person name="Saif S."/>
            <person name="Shea T."/>
            <person name="Sykes S."/>
            <person name="Wortman J."/>
            <person name="Nusbaum C."/>
            <person name="Birren B."/>
        </authorList>
    </citation>
    <scope>NUCLEOTIDE SEQUENCE [LARGE SCALE GENOMIC DNA]</scope>
    <source>
        <strain evidence="2">CBS 10117</strain>
    </source>
</reference>
<dbReference type="KEGG" id="kdj:28966498"/>
<feature type="region of interest" description="Disordered" evidence="1">
    <location>
        <begin position="569"/>
        <end position="648"/>
    </location>
</feature>
<dbReference type="EMBL" id="CP144532">
    <property type="protein sequence ID" value="WWC60218.1"/>
    <property type="molecule type" value="Genomic_DNA"/>
</dbReference>
<dbReference type="Proteomes" id="UP000078595">
    <property type="component" value="Chromosome 3"/>
</dbReference>
<feature type="region of interest" description="Disordered" evidence="1">
    <location>
        <begin position="1"/>
        <end position="93"/>
    </location>
</feature>
<evidence type="ECO:0008006" key="5">
    <source>
        <dbReference type="Google" id="ProtNLM"/>
    </source>
</evidence>
<accession>A0A1A6A9Q4</accession>
<protein>
    <recommendedName>
        <fullName evidence="5">GAR domain-containing protein</fullName>
    </recommendedName>
</protein>
<dbReference type="GeneID" id="28966498"/>
<gene>
    <name evidence="2" type="ORF">I303_02799</name>
    <name evidence="3" type="ORF">I303_102784</name>
</gene>
<evidence type="ECO:0000256" key="1">
    <source>
        <dbReference type="SAM" id="MobiDB-lite"/>
    </source>
</evidence>
<feature type="compositionally biased region" description="Low complexity" evidence="1">
    <location>
        <begin position="633"/>
        <end position="648"/>
    </location>
</feature>
<dbReference type="PANTHER" id="PTHR37271:SF1">
    <property type="entry name" value="KARYOGAMY PROTEIN KAR9"/>
    <property type="match status" value="1"/>
</dbReference>
<feature type="region of interest" description="Disordered" evidence="1">
    <location>
        <begin position="359"/>
        <end position="540"/>
    </location>
</feature>
<dbReference type="GO" id="GO:0005816">
    <property type="term" value="C:spindle pole body"/>
    <property type="evidence" value="ECO:0007669"/>
    <property type="project" value="TreeGrafter"/>
</dbReference>
<evidence type="ECO:0000313" key="3">
    <source>
        <dbReference type="EMBL" id="WWC60218.1"/>
    </source>
</evidence>
<feature type="compositionally biased region" description="Low complexity" evidence="1">
    <location>
        <begin position="442"/>
        <end position="453"/>
    </location>
</feature>
<feature type="compositionally biased region" description="Low complexity" evidence="1">
    <location>
        <begin position="581"/>
        <end position="593"/>
    </location>
</feature>
<dbReference type="GO" id="GO:0030473">
    <property type="term" value="P:nuclear migration along microtubule"/>
    <property type="evidence" value="ECO:0007669"/>
    <property type="project" value="TreeGrafter"/>
</dbReference>
<feature type="compositionally biased region" description="Low complexity" evidence="1">
    <location>
        <begin position="367"/>
        <end position="406"/>
    </location>
</feature>
<dbReference type="PANTHER" id="PTHR37271">
    <property type="entry name" value="KARYOGAMY PROTEIN KAR9"/>
    <property type="match status" value="1"/>
</dbReference>
<sequence>MSTASDEELASIAQNISLNDGEVDSLQQSLPKNDIDIMTNDTNDSSDHTPSSGLADQNEHPEHNPTSGVQSRKSSSSEVSDGGVDSPHKAVEKRMRSLSHEVALLLDRIYEIQELRHSSVPSTSSAQSAPSRIDNLLSSLSDSTLLLRPQITSLSSSIAAQSGSHTQELQEGLEVIMEDWKKVEDQQKWLLEEMKEDGWLIRFRTTADQAEAMMDPLQKSLVECQTYLKRMTNPSADLTSNAEFDDHPSIEHLRKLTKGHESMTSTYVPSINKIIKTMDKSISDRPIKNGESLRRLSEMSQRWAALQKQLQQLSARTRIVISQRQAEMEYLDSGEDIELLADIASPYSSNDSRSDYFGQATIKSRESTSSSYGSSRTRLSYDNNPARSHSSSVSSGISTTSTRSPRQSLPRTHTSPSVKGTSTSTLSPDAAMKPLPLRRRTSMLSTASSTTARNPTIDRPRWNSSPKVPAETTQTQTQTPIHPRRPNGLPRSVSPTPSNTSVTSTMSRRLSRIPVASPTAKFSGYASPPRAADDAVSLPGLTVSNSHSRTLLAEPSSVNRNQSHLERARMSLKTPEPPRPRLSSTFSSLSRGSNTPTMGNRAYSSGSTTRTAPVGRTSMGGSRGAPPSSFRITSPTPSGAGAGPGLSRPSSRLSVMSYSNFNTTPDDLKEFVPSKYDLLDQEIQTLLEETEFRLFVSRLDEALKRGQRRNENDEWKGEFVFGPPEKEKPTSVKLLTIAGARPGTAKRTKCLIRYKAQWVDLKTELDRRMRDYKEYLADDETF</sequence>
<feature type="compositionally biased region" description="Low complexity" evidence="1">
    <location>
        <begin position="67"/>
        <end position="85"/>
    </location>
</feature>
<feature type="compositionally biased region" description="Polar residues" evidence="1">
    <location>
        <begin position="594"/>
        <end position="611"/>
    </location>
</feature>
<dbReference type="VEuPathDB" id="FungiDB:I303_02799"/>
<organism evidence="2">
    <name type="scientific">Kwoniella dejecticola CBS 10117</name>
    <dbReference type="NCBI Taxonomy" id="1296121"/>
    <lineage>
        <taxon>Eukaryota</taxon>
        <taxon>Fungi</taxon>
        <taxon>Dikarya</taxon>
        <taxon>Basidiomycota</taxon>
        <taxon>Agaricomycotina</taxon>
        <taxon>Tremellomycetes</taxon>
        <taxon>Tremellales</taxon>
        <taxon>Cryptococcaceae</taxon>
        <taxon>Kwoniella</taxon>
    </lineage>
</organism>
<dbReference type="GO" id="GO:0005938">
    <property type="term" value="C:cell cortex"/>
    <property type="evidence" value="ECO:0007669"/>
    <property type="project" value="TreeGrafter"/>
</dbReference>
<dbReference type="GO" id="GO:0051293">
    <property type="term" value="P:establishment of spindle localization"/>
    <property type="evidence" value="ECO:0007669"/>
    <property type="project" value="TreeGrafter"/>
</dbReference>
<dbReference type="Gene3D" id="1.20.58.60">
    <property type="match status" value="1"/>
</dbReference>
<proteinExistence type="predicted"/>
<reference evidence="3" key="2">
    <citation type="submission" date="2013-07" db="EMBL/GenBank/DDBJ databases">
        <authorList>
            <consortium name="The Broad Institute Genome Sequencing Platform"/>
            <person name="Cuomo C."/>
            <person name="Litvintseva A."/>
            <person name="Chen Y."/>
            <person name="Heitman J."/>
            <person name="Sun S."/>
            <person name="Springer D."/>
            <person name="Dromer F."/>
            <person name="Young S.K."/>
            <person name="Zeng Q."/>
            <person name="Gargeya S."/>
            <person name="Fitzgerald M."/>
            <person name="Abouelleil A."/>
            <person name="Alvarado L."/>
            <person name="Berlin A.M."/>
            <person name="Chapman S.B."/>
            <person name="Dewar J."/>
            <person name="Goldberg J."/>
            <person name="Griggs A."/>
            <person name="Gujja S."/>
            <person name="Hansen M."/>
            <person name="Howarth C."/>
            <person name="Imamovic A."/>
            <person name="Larimer J."/>
            <person name="McCowan C."/>
            <person name="Murphy C."/>
            <person name="Pearson M."/>
            <person name="Priest M."/>
            <person name="Roberts A."/>
            <person name="Saif S."/>
            <person name="Shea T."/>
            <person name="Sykes S."/>
            <person name="Wortman J."/>
            <person name="Nusbaum C."/>
            <person name="Birren B."/>
        </authorList>
    </citation>
    <scope>NUCLEOTIDE SEQUENCE</scope>
    <source>
        <strain evidence="3">CBS 10117</strain>
    </source>
</reference>
<feature type="compositionally biased region" description="Low complexity" evidence="1">
    <location>
        <begin position="492"/>
        <end position="507"/>
    </location>
</feature>
<dbReference type="STRING" id="1296121.A0A1A6A9Q4"/>
<dbReference type="EMBL" id="KI894029">
    <property type="protein sequence ID" value="OBR86784.1"/>
    <property type="molecule type" value="Genomic_DNA"/>
</dbReference>
<dbReference type="InterPro" id="IPR013889">
    <property type="entry name" value="Karyogamy_KAR9"/>
</dbReference>
<keyword evidence="4" id="KW-1185">Reference proteome</keyword>
<name>A0A1A6A9Q4_9TREE</name>
<reference evidence="3" key="3">
    <citation type="submission" date="2024-02" db="EMBL/GenBank/DDBJ databases">
        <title>Comparative genomics of Cryptococcus and Kwoniella reveals pathogenesis evolution and contrasting modes of karyotype evolution via chromosome fusion or intercentromeric recombination.</title>
        <authorList>
            <person name="Coelho M.A."/>
            <person name="David-Palma M."/>
            <person name="Shea T."/>
            <person name="Bowers K."/>
            <person name="McGinley-Smith S."/>
            <person name="Mohammad A.W."/>
            <person name="Gnirke A."/>
            <person name="Yurkov A.M."/>
            <person name="Nowrousian M."/>
            <person name="Sun S."/>
            <person name="Cuomo C.A."/>
            <person name="Heitman J."/>
        </authorList>
    </citation>
    <scope>NUCLEOTIDE SEQUENCE</scope>
    <source>
        <strain evidence="3">CBS 10117</strain>
    </source>
</reference>
<feature type="compositionally biased region" description="Polar residues" evidence="1">
    <location>
        <begin position="407"/>
        <end position="427"/>
    </location>
</feature>
<dbReference type="AlphaFoldDB" id="A0A1A6A9Q4"/>